<evidence type="ECO:0000256" key="12">
    <source>
        <dbReference type="SAM" id="Phobius"/>
    </source>
</evidence>
<keyword evidence="4" id="KW-0813">Transport</keyword>
<dbReference type="GO" id="GO:0016020">
    <property type="term" value="C:membrane"/>
    <property type="evidence" value="ECO:0007669"/>
    <property type="project" value="UniProtKB-SubCell"/>
</dbReference>
<feature type="transmembrane region" description="Helical" evidence="12">
    <location>
        <begin position="41"/>
        <end position="63"/>
    </location>
</feature>
<dbReference type="OrthoDB" id="200954at2759"/>
<gene>
    <name evidence="13" type="ORF">GSTENG00017863001</name>
</gene>
<organism evidence="13">
    <name type="scientific">Tetraodon nigroviridis</name>
    <name type="common">Spotted green pufferfish</name>
    <name type="synonym">Chelonodon nigroviridis</name>
    <dbReference type="NCBI Taxonomy" id="99883"/>
    <lineage>
        <taxon>Eukaryota</taxon>
        <taxon>Metazoa</taxon>
        <taxon>Chordata</taxon>
        <taxon>Craniata</taxon>
        <taxon>Vertebrata</taxon>
        <taxon>Euteleostomi</taxon>
        <taxon>Actinopterygii</taxon>
        <taxon>Neopterygii</taxon>
        <taxon>Teleostei</taxon>
        <taxon>Neoteleostei</taxon>
        <taxon>Acanthomorphata</taxon>
        <taxon>Eupercaria</taxon>
        <taxon>Tetraodontiformes</taxon>
        <taxon>Tetradontoidea</taxon>
        <taxon>Tetraodontidae</taxon>
        <taxon>Tetraodon</taxon>
    </lineage>
</organism>
<comment type="catalytic activity">
    <reaction evidence="7">
        <text>Zn(2+)(in) = Zn(2+)(out)</text>
        <dbReference type="Rhea" id="RHEA:29351"/>
        <dbReference type="ChEBI" id="CHEBI:29105"/>
    </reaction>
</comment>
<keyword evidence="6 12" id="KW-0472">Membrane</keyword>
<evidence type="ECO:0000256" key="4">
    <source>
        <dbReference type="ARBA" id="ARBA00022906"/>
    </source>
</evidence>
<dbReference type="PANTHER" id="PTHR16950">
    <property type="entry name" value="ZINC TRANSPORTER SLC39A7 HISTIDINE-RICH MEMBRANE PROTEIN KE4"/>
    <property type="match status" value="1"/>
</dbReference>
<accession>Q4SI36</accession>
<reference evidence="13" key="1">
    <citation type="journal article" date="2004" name="Nature">
        <title>Genome duplication in the teleost fish Tetraodon nigroviridis reveals the early vertebrate proto-karyotype.</title>
        <authorList>
            <person name="Jaillon O."/>
            <person name="Aury J.-M."/>
            <person name="Brunet F."/>
            <person name="Petit J.-L."/>
            <person name="Stange-Thomann N."/>
            <person name="Mauceli E."/>
            <person name="Bouneau L."/>
            <person name="Fischer C."/>
            <person name="Ozouf-Costaz C."/>
            <person name="Bernot A."/>
            <person name="Nicaud S."/>
            <person name="Jaffe D."/>
            <person name="Fisher S."/>
            <person name="Lutfalla G."/>
            <person name="Dossat C."/>
            <person name="Segurens B."/>
            <person name="Dasilva C."/>
            <person name="Salanoubat M."/>
            <person name="Levy M."/>
            <person name="Boudet N."/>
            <person name="Castellano S."/>
            <person name="Anthouard V."/>
            <person name="Jubin C."/>
            <person name="Castelli V."/>
            <person name="Katinka M."/>
            <person name="Vacherie B."/>
            <person name="Biemont C."/>
            <person name="Skalli Z."/>
            <person name="Cattolico L."/>
            <person name="Poulain J."/>
            <person name="De Berardinis V."/>
            <person name="Cruaud C."/>
            <person name="Duprat S."/>
            <person name="Brottier P."/>
            <person name="Coutanceau J.-P."/>
            <person name="Gouzy J."/>
            <person name="Parra G."/>
            <person name="Lardier G."/>
            <person name="Chapple C."/>
            <person name="McKernan K.J."/>
            <person name="McEwan P."/>
            <person name="Bosak S."/>
            <person name="Kellis M."/>
            <person name="Volff J.-N."/>
            <person name="Guigo R."/>
            <person name="Zody M.C."/>
            <person name="Mesirov J."/>
            <person name="Lindblad-Toh K."/>
            <person name="Birren B."/>
            <person name="Nusbaum C."/>
            <person name="Kahn D."/>
            <person name="Robinson-Rechavi M."/>
            <person name="Laudet V."/>
            <person name="Schachter V."/>
            <person name="Quetier F."/>
            <person name="Saurin W."/>
            <person name="Scarpelli C."/>
            <person name="Wincker P."/>
            <person name="Lander E.S."/>
            <person name="Weissenbach J."/>
            <person name="Roest Crollius H."/>
        </authorList>
    </citation>
    <scope>NUCLEOTIDE SEQUENCE [LARGE SCALE GENOMIC DNA]</scope>
</reference>
<evidence type="ECO:0000256" key="6">
    <source>
        <dbReference type="ARBA" id="ARBA00023136"/>
    </source>
</evidence>
<comment type="similarity">
    <text evidence="2">Belongs to the ZIP transporter (TC 2.A.5) family.</text>
</comment>
<keyword evidence="3 12" id="KW-0812">Transmembrane</keyword>
<evidence type="ECO:0000256" key="5">
    <source>
        <dbReference type="ARBA" id="ARBA00022989"/>
    </source>
</evidence>
<comment type="caution">
    <text evidence="13">The sequence shown here is derived from an EMBL/GenBank/DDBJ whole genome shotgun (WGS) entry which is preliminary data.</text>
</comment>
<evidence type="ECO:0000313" key="13">
    <source>
        <dbReference type="EMBL" id="CAF99696.1"/>
    </source>
</evidence>
<sequence length="420" mass="45212">MSRAAMSRATVAAAGPGRSLTDNLPGLRAVAGLTSSERAHVWLLSLVGSVAVGLSGIFPLLVIPVEAGAALKTEVGCQKLKQLLSFAIGGLLGDVFLHLLPEAWENSAASDGDQNHYTNQGLWVILGLLVFLLLEKMFPDQDNQEETASQSDLNFNCAVMPSFSLALCLHGQTSGYLNLLANCIDNFTHGLAVAGSFLVSKKLRCKSEPIQKSTPQPLSVRPQAPPDGGWSHSRSTSTVVLTADVLQVGFLTTFAILLHEIPHEVRRWSPQHWPSALLLSGLLGVLMSFPAFRWETLPSSSGLVSTAGAPRACSCPRPRSGFWERALRSVLTHQKAPVRRPVCTVLSAELPLQLTPTLSPNVCRKCHRLDPALHRRRLPLHSFGERGARPAGGVQFKAVVAADPAHILRRGGHGPAVRRR</sequence>
<dbReference type="PANTHER" id="PTHR16950:SF16">
    <property type="entry name" value="ZINC TRANSPORTER ZIP13"/>
    <property type="match status" value="1"/>
</dbReference>
<proteinExistence type="inferred from homology"/>
<evidence type="ECO:0000256" key="1">
    <source>
        <dbReference type="ARBA" id="ARBA00004141"/>
    </source>
</evidence>
<evidence type="ECO:0000256" key="2">
    <source>
        <dbReference type="ARBA" id="ARBA00006939"/>
    </source>
</evidence>
<dbReference type="Pfam" id="PF02535">
    <property type="entry name" value="Zip"/>
    <property type="match status" value="1"/>
</dbReference>
<name>Q4SI36_TETNG</name>
<feature type="region of interest" description="Disordered" evidence="11">
    <location>
        <begin position="210"/>
        <end position="232"/>
    </location>
</feature>
<keyword evidence="4" id="KW-0406">Ion transport</keyword>
<evidence type="ECO:0000256" key="11">
    <source>
        <dbReference type="SAM" id="MobiDB-lite"/>
    </source>
</evidence>
<evidence type="ECO:0000256" key="7">
    <source>
        <dbReference type="ARBA" id="ARBA00034634"/>
    </source>
</evidence>
<dbReference type="AlphaFoldDB" id="Q4SI36"/>
<dbReference type="GO" id="GO:0005385">
    <property type="term" value="F:zinc ion transmembrane transporter activity"/>
    <property type="evidence" value="ECO:0007669"/>
    <property type="project" value="TreeGrafter"/>
</dbReference>
<protein>
    <recommendedName>
        <fullName evidence="8">Zinc transporter ZIP13</fullName>
    </recommendedName>
    <alternativeName>
        <fullName evidence="9">Solute carrier family 39 member 13</fullName>
    </alternativeName>
    <alternativeName>
        <fullName evidence="10">Zrt- and Irt-like protein 13</fullName>
    </alternativeName>
</protein>
<reference evidence="13" key="2">
    <citation type="submission" date="2004-02" db="EMBL/GenBank/DDBJ databases">
        <authorList>
            <consortium name="Genoscope"/>
            <consortium name="Whitehead Institute Centre for Genome Research"/>
        </authorList>
    </citation>
    <scope>NUCLEOTIDE SEQUENCE</scope>
</reference>
<keyword evidence="5 12" id="KW-1133">Transmembrane helix</keyword>
<keyword evidence="4" id="KW-0864">Zinc transport</keyword>
<keyword evidence="4" id="KW-0862">Zinc</keyword>
<dbReference type="GO" id="GO:0006882">
    <property type="term" value="P:intracellular zinc ion homeostasis"/>
    <property type="evidence" value="ECO:0007669"/>
    <property type="project" value="TreeGrafter"/>
</dbReference>
<evidence type="ECO:0000256" key="10">
    <source>
        <dbReference type="ARBA" id="ARBA00042972"/>
    </source>
</evidence>
<evidence type="ECO:0000256" key="9">
    <source>
        <dbReference type="ARBA" id="ARBA00042542"/>
    </source>
</evidence>
<comment type="subcellular location">
    <subcellularLocation>
        <location evidence="1">Membrane</location>
        <topology evidence="1">Multi-pass membrane protein</topology>
    </subcellularLocation>
</comment>
<dbReference type="EMBL" id="CAAE01014581">
    <property type="protein sequence ID" value="CAF99696.1"/>
    <property type="molecule type" value="Genomic_DNA"/>
</dbReference>
<evidence type="ECO:0000256" key="3">
    <source>
        <dbReference type="ARBA" id="ARBA00022692"/>
    </source>
</evidence>
<dbReference type="InterPro" id="IPR003689">
    <property type="entry name" value="ZIP"/>
</dbReference>
<dbReference type="KEGG" id="tng:GSTEN00017863G001"/>
<evidence type="ECO:0000256" key="8">
    <source>
        <dbReference type="ARBA" id="ARBA00040592"/>
    </source>
</evidence>